<reference evidence="6 7" key="1">
    <citation type="submission" date="2016-10" db="EMBL/GenBank/DDBJ databases">
        <authorList>
            <person name="de Groot N.N."/>
        </authorList>
    </citation>
    <scope>NUCLEOTIDE SEQUENCE [LARGE SCALE GENOMIC DNA]</scope>
    <source>
        <strain evidence="6 7">CGMCC 1.7056</strain>
    </source>
</reference>
<comment type="similarity">
    <text evidence="1">Belongs to the acetyltransferase family.</text>
</comment>
<evidence type="ECO:0000256" key="2">
    <source>
        <dbReference type="ARBA" id="ARBA00022679"/>
    </source>
</evidence>
<keyword evidence="2 6" id="KW-0808">Transferase</keyword>
<dbReference type="Gene3D" id="3.40.630.30">
    <property type="match status" value="1"/>
</dbReference>
<dbReference type="AlphaFoldDB" id="A0A1I1J6L9"/>
<evidence type="ECO:0000313" key="6">
    <source>
        <dbReference type="EMBL" id="SFC41070.1"/>
    </source>
</evidence>
<evidence type="ECO:0000256" key="4">
    <source>
        <dbReference type="SAM" id="MobiDB-lite"/>
    </source>
</evidence>
<keyword evidence="7" id="KW-1185">Reference proteome</keyword>
<dbReference type="CDD" id="cd04301">
    <property type="entry name" value="NAT_SF"/>
    <property type="match status" value="1"/>
</dbReference>
<dbReference type="Pfam" id="PF00583">
    <property type="entry name" value="Acetyltransf_1"/>
    <property type="match status" value="1"/>
</dbReference>
<dbReference type="PANTHER" id="PTHR10545:SF29">
    <property type="entry name" value="GH14572P-RELATED"/>
    <property type="match status" value="1"/>
</dbReference>
<dbReference type="FunFam" id="3.40.630.30:FF:000064">
    <property type="entry name" value="GNAT family acetyltransferase"/>
    <property type="match status" value="1"/>
</dbReference>
<dbReference type="SUPFAM" id="SSF55729">
    <property type="entry name" value="Acyl-CoA N-acyltransferases (Nat)"/>
    <property type="match status" value="1"/>
</dbReference>
<feature type="region of interest" description="Disordered" evidence="4">
    <location>
        <begin position="6"/>
        <end position="28"/>
    </location>
</feature>
<accession>A0A1I1J6L9</accession>
<dbReference type="InterPro" id="IPR000182">
    <property type="entry name" value="GNAT_dom"/>
</dbReference>
<evidence type="ECO:0000259" key="5">
    <source>
        <dbReference type="PROSITE" id="PS51186"/>
    </source>
</evidence>
<sequence length="214" mass="22958">MFLVLGTDSSTDLGTAAEQQDGRPGSRRATILLLSTSDGRTGTIVGVTDSRIRRIARADVPAAVALVHELAAYEREPESCRLTEEQLSRALFGPDPKLFGHVATDADGAVAGVALWFLNFSTWRGEHGLYLEDLFVRPDQRGGGLGRALLTALAEECLAQGYERLEWVVLDWNEPAIGFYRSLGAVAMDDWTVNRLTGEALQALGAAAATAGRG</sequence>
<name>A0A1I1J6L9_9ACTN</name>
<protein>
    <submittedName>
        <fullName evidence="6">L-amino acid N-acyltransferase YncA</fullName>
    </submittedName>
</protein>
<organism evidence="6 7">
    <name type="scientific">Nocardioides terrae</name>
    <dbReference type="NCBI Taxonomy" id="574651"/>
    <lineage>
        <taxon>Bacteria</taxon>
        <taxon>Bacillati</taxon>
        <taxon>Actinomycetota</taxon>
        <taxon>Actinomycetes</taxon>
        <taxon>Propionibacteriales</taxon>
        <taxon>Nocardioidaceae</taxon>
        <taxon>Nocardioides</taxon>
    </lineage>
</organism>
<dbReference type="InterPro" id="IPR016181">
    <property type="entry name" value="Acyl_CoA_acyltransferase"/>
</dbReference>
<gene>
    <name evidence="6" type="ORF">SAMN04487968_106111</name>
</gene>
<dbReference type="InterPro" id="IPR051016">
    <property type="entry name" value="Diverse_Substrate_AcTransf"/>
</dbReference>
<dbReference type="PANTHER" id="PTHR10545">
    <property type="entry name" value="DIAMINE N-ACETYLTRANSFERASE"/>
    <property type="match status" value="1"/>
</dbReference>
<evidence type="ECO:0000313" key="7">
    <source>
        <dbReference type="Proteomes" id="UP000198832"/>
    </source>
</evidence>
<proteinExistence type="inferred from homology"/>
<keyword evidence="3 6" id="KW-0012">Acyltransferase</keyword>
<dbReference type="STRING" id="574651.SAMN04487968_106111"/>
<dbReference type="Proteomes" id="UP000198832">
    <property type="component" value="Unassembled WGS sequence"/>
</dbReference>
<evidence type="ECO:0000256" key="3">
    <source>
        <dbReference type="ARBA" id="ARBA00023315"/>
    </source>
</evidence>
<feature type="domain" description="N-acetyltransferase" evidence="5">
    <location>
        <begin position="50"/>
        <end position="199"/>
    </location>
</feature>
<evidence type="ECO:0000256" key="1">
    <source>
        <dbReference type="ARBA" id="ARBA00008694"/>
    </source>
</evidence>
<dbReference type="EMBL" id="FOLB01000006">
    <property type="protein sequence ID" value="SFC41070.1"/>
    <property type="molecule type" value="Genomic_DNA"/>
</dbReference>
<dbReference type="PROSITE" id="PS51186">
    <property type="entry name" value="GNAT"/>
    <property type="match status" value="1"/>
</dbReference>
<dbReference type="GO" id="GO:0008080">
    <property type="term" value="F:N-acetyltransferase activity"/>
    <property type="evidence" value="ECO:0007669"/>
    <property type="project" value="TreeGrafter"/>
</dbReference>